<dbReference type="EMBL" id="MIYX01000023">
    <property type="protein sequence ID" value="OIR20229.1"/>
    <property type="molecule type" value="Genomic_DNA"/>
</dbReference>
<dbReference type="Gene3D" id="3.40.30.10">
    <property type="entry name" value="Glutaredoxin"/>
    <property type="match status" value="1"/>
</dbReference>
<dbReference type="CDD" id="cd02980">
    <property type="entry name" value="TRX_Fd_family"/>
    <property type="match status" value="1"/>
</dbReference>
<dbReference type="AlphaFoldDB" id="A0A1J5TUQ1"/>
<organism evidence="1 2">
    <name type="scientific">Marine Group III euryarchaeote CG-Epi4</name>
    <dbReference type="NCBI Taxonomy" id="1888998"/>
    <lineage>
        <taxon>Archaea</taxon>
        <taxon>Methanobacteriati</taxon>
        <taxon>Thermoplasmatota</taxon>
        <taxon>Thermoplasmata</taxon>
        <taxon>Candidatus Thermoprofundales</taxon>
    </lineage>
</organism>
<name>A0A1J5TUQ1_9ARCH</name>
<evidence type="ECO:0000313" key="1">
    <source>
        <dbReference type="EMBL" id="OIR20229.1"/>
    </source>
</evidence>
<accession>A0A1J5TUQ1</accession>
<gene>
    <name evidence="1" type="ORF">BEU01_01900</name>
</gene>
<proteinExistence type="predicted"/>
<dbReference type="Proteomes" id="UP000183375">
    <property type="component" value="Unassembled WGS sequence"/>
</dbReference>
<reference evidence="1 2" key="1">
    <citation type="submission" date="2016-08" db="EMBL/GenBank/DDBJ databases">
        <title>New Insights into Marine Group III Euryarchaeota, from dark to light.</title>
        <authorList>
            <person name="Haro-Moreno J.M."/>
            <person name="Rodriguez-Valera F."/>
            <person name="Lopez-Garcia P."/>
            <person name="Moreira D."/>
            <person name="Martin-Cuadrado A.B."/>
        </authorList>
    </citation>
    <scope>NUCLEOTIDE SEQUENCE [LARGE SCALE GENOMIC DNA]</scope>
    <source>
        <strain evidence="1">CG-Epi4</strain>
    </source>
</reference>
<evidence type="ECO:0000313" key="2">
    <source>
        <dbReference type="Proteomes" id="UP000183375"/>
    </source>
</evidence>
<sequence length="116" mass="13028">MKDIDSLASMYVCDSCCCGNTEKGHKEVPVNKLKIAWKKEKLDKKVNLIISNCLGYCSLHNVTMLKNGSKKTWIGKLNSREHFEAVITWAHSVAEFGNKAKLPNILVPHLFLPSDI</sequence>
<comment type="caution">
    <text evidence="1">The sequence shown here is derived from an EMBL/GenBank/DDBJ whole genome shotgun (WGS) entry which is preliminary data.</text>
</comment>
<protein>
    <recommendedName>
        <fullName evidence="3">Cobalt chelatase</fullName>
    </recommendedName>
</protein>
<evidence type="ECO:0008006" key="3">
    <source>
        <dbReference type="Google" id="ProtNLM"/>
    </source>
</evidence>